<keyword evidence="3 6" id="KW-0812">Transmembrane</keyword>
<protein>
    <recommendedName>
        <fullName evidence="10">MATE efflux family protein</fullName>
    </recommendedName>
</protein>
<evidence type="ECO:0000256" key="6">
    <source>
        <dbReference type="SAM" id="Phobius"/>
    </source>
</evidence>
<evidence type="ECO:0000256" key="5">
    <source>
        <dbReference type="ARBA" id="ARBA00023136"/>
    </source>
</evidence>
<comment type="similarity">
    <text evidence="2">Belongs to the multi antimicrobial extrusion (MATE) (TC 2.A.66.1) family.</text>
</comment>
<comment type="subcellular location">
    <subcellularLocation>
        <location evidence="1">Membrane</location>
        <topology evidence="1">Multi-pass membrane protein</topology>
    </subcellularLocation>
</comment>
<evidence type="ECO:0008006" key="10">
    <source>
        <dbReference type="Google" id="ProtNLM"/>
    </source>
</evidence>
<dbReference type="PANTHER" id="PTHR11206">
    <property type="entry name" value="MULTIDRUG RESISTANCE PROTEIN"/>
    <property type="match status" value="1"/>
</dbReference>
<feature type="transmembrane region" description="Helical" evidence="6">
    <location>
        <begin position="402"/>
        <end position="424"/>
    </location>
</feature>
<dbReference type="EMBL" id="JAPZBU010000005">
    <property type="protein sequence ID" value="KAJ5403805.1"/>
    <property type="molecule type" value="Genomic_DNA"/>
</dbReference>
<dbReference type="OrthoDB" id="2126698at2759"/>
<feature type="transmembrane region" description="Helical" evidence="6">
    <location>
        <begin position="460"/>
        <end position="482"/>
    </location>
</feature>
<dbReference type="NCBIfam" id="TIGR00797">
    <property type="entry name" value="matE"/>
    <property type="match status" value="1"/>
</dbReference>
<proteinExistence type="inferred from homology"/>
<feature type="transmembrane region" description="Helical" evidence="6">
    <location>
        <begin position="62"/>
        <end position="83"/>
    </location>
</feature>
<feature type="transmembrane region" description="Helical" evidence="6">
    <location>
        <begin position="359"/>
        <end position="382"/>
    </location>
</feature>
<gene>
    <name evidence="8" type="ORF">N7509_003676</name>
</gene>
<accession>A0A9W9W5J1</accession>
<dbReference type="GO" id="GO:1990961">
    <property type="term" value="P:xenobiotic detoxification by transmembrane export across the plasma membrane"/>
    <property type="evidence" value="ECO:0007669"/>
    <property type="project" value="InterPro"/>
</dbReference>
<evidence type="ECO:0000256" key="1">
    <source>
        <dbReference type="ARBA" id="ARBA00004141"/>
    </source>
</evidence>
<reference evidence="8" key="2">
    <citation type="journal article" date="2023" name="IMA Fungus">
        <title>Comparative genomic study of the Penicillium genus elucidates a diverse pangenome and 15 lateral gene transfer events.</title>
        <authorList>
            <person name="Petersen C."/>
            <person name="Sorensen T."/>
            <person name="Nielsen M.R."/>
            <person name="Sondergaard T.E."/>
            <person name="Sorensen J.L."/>
            <person name="Fitzpatrick D.A."/>
            <person name="Frisvad J.C."/>
            <person name="Nielsen K.L."/>
        </authorList>
    </citation>
    <scope>NUCLEOTIDE SEQUENCE</scope>
    <source>
        <strain evidence="8">IBT 29677</strain>
    </source>
</reference>
<evidence type="ECO:0000256" key="4">
    <source>
        <dbReference type="ARBA" id="ARBA00022989"/>
    </source>
</evidence>
<keyword evidence="5 6" id="KW-0472">Membrane</keyword>
<dbReference type="AlphaFoldDB" id="A0A9W9W5J1"/>
<dbReference type="InterPro" id="IPR045069">
    <property type="entry name" value="MATE_euk"/>
</dbReference>
<dbReference type="GO" id="GO:0016020">
    <property type="term" value="C:membrane"/>
    <property type="evidence" value="ECO:0007669"/>
    <property type="project" value="UniProtKB-SubCell"/>
</dbReference>
<feature type="transmembrane region" description="Helical" evidence="6">
    <location>
        <begin position="142"/>
        <end position="166"/>
    </location>
</feature>
<evidence type="ECO:0000256" key="7">
    <source>
        <dbReference type="SAM" id="SignalP"/>
    </source>
</evidence>
<dbReference type="GO" id="GO:0015297">
    <property type="term" value="F:antiporter activity"/>
    <property type="evidence" value="ECO:0007669"/>
    <property type="project" value="InterPro"/>
</dbReference>
<dbReference type="Proteomes" id="UP001147747">
    <property type="component" value="Unassembled WGS sequence"/>
</dbReference>
<sequence>MLTVGTFFLLFEKARTFFAASQALGTGYDSNISSHKNPDPSVYEVNPSKGWKDEATIIFKDAMPLILALSLQYALTASSILFVGHIGNAEVGAVSLANMTATITGYCIYQGFSTALDTLCPQAYGSGKKLLVGLHLQRMSMILLLLTIPIGVLWFNFTAIFLRMLPDSEHDVAVLAGLYLKIVFAGAPGYALFEAGKRFFQAQGLFTPILLVLVICASVNAFLSWLFVWKLNWGFVGAPISVSIAMDLLPILLALYVYLFRGSECWVPISKNIWKGWGPMFRLAIPSWLMVEAEFATWEVMTLSASYLGTRSLAAQSGLTTVTCFAFYVGFSVSVASGTRVAQLIGAGILESVQTATRVAFCAAACAGLFNFVVIMGLRGVLPALFTSDIDVRNLTFTTLPMIAVLSTLDPIVACLTGILRAIGRPALGTSVQIPVYYALAIPLALVMAFRLHWGLLGQWGGLLIGQSLVIVIESGLLWYMLDWDKAAEDAYQRNYSV</sequence>
<organism evidence="8 9">
    <name type="scientific">Penicillium cosmopolitanum</name>
    <dbReference type="NCBI Taxonomy" id="1131564"/>
    <lineage>
        <taxon>Eukaryota</taxon>
        <taxon>Fungi</taxon>
        <taxon>Dikarya</taxon>
        <taxon>Ascomycota</taxon>
        <taxon>Pezizomycotina</taxon>
        <taxon>Eurotiomycetes</taxon>
        <taxon>Eurotiomycetidae</taxon>
        <taxon>Eurotiales</taxon>
        <taxon>Aspergillaceae</taxon>
        <taxon>Penicillium</taxon>
    </lineage>
</organism>
<keyword evidence="7" id="KW-0732">Signal</keyword>
<evidence type="ECO:0000256" key="3">
    <source>
        <dbReference type="ARBA" id="ARBA00022692"/>
    </source>
</evidence>
<name>A0A9W9W5J1_9EURO</name>
<reference evidence="8" key="1">
    <citation type="submission" date="2022-12" db="EMBL/GenBank/DDBJ databases">
        <authorList>
            <person name="Petersen C."/>
        </authorList>
    </citation>
    <scope>NUCLEOTIDE SEQUENCE</scope>
    <source>
        <strain evidence="8">IBT 29677</strain>
    </source>
</reference>
<evidence type="ECO:0000256" key="2">
    <source>
        <dbReference type="ARBA" id="ARBA00010199"/>
    </source>
</evidence>
<feature type="transmembrane region" description="Helical" evidence="6">
    <location>
        <begin position="436"/>
        <end position="454"/>
    </location>
</feature>
<dbReference type="RefSeq" id="XP_056491047.1">
    <property type="nucleotide sequence ID" value="XM_056628313.1"/>
</dbReference>
<feature type="chain" id="PRO_5040800993" description="MATE efflux family protein" evidence="7">
    <location>
        <begin position="17"/>
        <end position="498"/>
    </location>
</feature>
<dbReference type="Pfam" id="PF01554">
    <property type="entry name" value="MatE"/>
    <property type="match status" value="2"/>
</dbReference>
<evidence type="ECO:0000313" key="9">
    <source>
        <dbReference type="Proteomes" id="UP001147747"/>
    </source>
</evidence>
<dbReference type="InterPro" id="IPR002528">
    <property type="entry name" value="MATE_fam"/>
</dbReference>
<feature type="transmembrane region" description="Helical" evidence="6">
    <location>
        <begin position="233"/>
        <end position="259"/>
    </location>
</feature>
<dbReference type="CDD" id="cd13132">
    <property type="entry name" value="MATE_eukaryotic"/>
    <property type="match status" value="1"/>
</dbReference>
<comment type="caution">
    <text evidence="8">The sequence shown here is derived from an EMBL/GenBank/DDBJ whole genome shotgun (WGS) entry which is preliminary data.</text>
</comment>
<feature type="transmembrane region" description="Helical" evidence="6">
    <location>
        <begin position="205"/>
        <end position="227"/>
    </location>
</feature>
<dbReference type="GeneID" id="81367293"/>
<dbReference type="GO" id="GO:0042910">
    <property type="term" value="F:xenobiotic transmembrane transporter activity"/>
    <property type="evidence" value="ECO:0007669"/>
    <property type="project" value="InterPro"/>
</dbReference>
<keyword evidence="9" id="KW-1185">Reference proteome</keyword>
<feature type="transmembrane region" description="Helical" evidence="6">
    <location>
        <begin position="280"/>
        <end position="298"/>
    </location>
</feature>
<feature type="signal peptide" evidence="7">
    <location>
        <begin position="1"/>
        <end position="16"/>
    </location>
</feature>
<feature type="transmembrane region" description="Helical" evidence="6">
    <location>
        <begin position="172"/>
        <end position="193"/>
    </location>
</feature>
<feature type="transmembrane region" description="Helical" evidence="6">
    <location>
        <begin position="318"/>
        <end position="338"/>
    </location>
</feature>
<evidence type="ECO:0000313" key="8">
    <source>
        <dbReference type="EMBL" id="KAJ5403805.1"/>
    </source>
</evidence>
<keyword evidence="4 6" id="KW-1133">Transmembrane helix</keyword>